<comment type="subcellular location">
    <subcellularLocation>
        <location evidence="2">Cell junction</location>
        <location evidence="2">Adherens junction</location>
    </subcellularLocation>
    <subcellularLocation>
        <location evidence="1">Cell membrane</location>
        <topology evidence="1">Single-pass type I membrane protein</topology>
    </subcellularLocation>
</comment>
<dbReference type="InterPro" id="IPR013783">
    <property type="entry name" value="Ig-like_fold"/>
</dbReference>
<dbReference type="GO" id="GO:0001618">
    <property type="term" value="F:virus receptor activity"/>
    <property type="evidence" value="ECO:0007669"/>
    <property type="project" value="UniProtKB-ARBA"/>
</dbReference>
<dbReference type="AlphaFoldDB" id="A0A7J6C307"/>
<reference evidence="20 21" key="1">
    <citation type="submission" date="2020-04" db="EMBL/GenBank/DDBJ databases">
        <title>Chromosome-level genome assembly of a cyprinid fish Onychostoma macrolepis by integration of Nanopore Sequencing, Bionano and Hi-C technology.</title>
        <authorList>
            <person name="Wang D."/>
        </authorList>
    </citation>
    <scope>NUCLEOTIDE SEQUENCE [LARGE SCALE GENOMIC DNA]</scope>
    <source>
        <strain evidence="20">SWU-2019</strain>
        <tissue evidence="20">Muscle</tissue>
    </source>
</reference>
<dbReference type="InterPro" id="IPR003599">
    <property type="entry name" value="Ig_sub"/>
</dbReference>
<keyword evidence="21" id="KW-1185">Reference proteome</keyword>
<dbReference type="PROSITE" id="PS50835">
    <property type="entry name" value="IG_LIKE"/>
    <property type="match status" value="3"/>
</dbReference>
<feature type="compositionally biased region" description="Pro residues" evidence="16">
    <location>
        <begin position="509"/>
        <end position="519"/>
    </location>
</feature>
<evidence type="ECO:0000256" key="13">
    <source>
        <dbReference type="ARBA" id="ARBA00023180"/>
    </source>
</evidence>
<evidence type="ECO:0000256" key="11">
    <source>
        <dbReference type="ARBA" id="ARBA00023136"/>
    </source>
</evidence>
<dbReference type="GO" id="GO:1902414">
    <property type="term" value="P:protein localization to cell junction"/>
    <property type="evidence" value="ECO:0007669"/>
    <property type="project" value="TreeGrafter"/>
</dbReference>
<dbReference type="InterPro" id="IPR036179">
    <property type="entry name" value="Ig-like_dom_sf"/>
</dbReference>
<comment type="function">
    <text evidence="14">Cell adhesion molecule that promotes cell-cell contacts and plays important roles in the development of the nervous system. Acts by forming homophilic or heterophilic trans-dimers.</text>
</comment>
<evidence type="ECO:0000256" key="6">
    <source>
        <dbReference type="ARBA" id="ARBA00022729"/>
    </source>
</evidence>
<feature type="domain" description="Ig-like" evidence="19">
    <location>
        <begin position="18"/>
        <end position="141"/>
    </location>
</feature>
<evidence type="ECO:0000256" key="12">
    <source>
        <dbReference type="ARBA" id="ARBA00023157"/>
    </source>
</evidence>
<keyword evidence="7" id="KW-0677">Repeat</keyword>
<keyword evidence="8" id="KW-0130">Cell adhesion</keyword>
<evidence type="ECO:0000256" key="17">
    <source>
        <dbReference type="SAM" id="Phobius"/>
    </source>
</evidence>
<dbReference type="InterPro" id="IPR013162">
    <property type="entry name" value="CD80_C2-set"/>
</dbReference>
<name>A0A7J6C307_9TELE</name>
<feature type="domain" description="Ig-like" evidence="19">
    <location>
        <begin position="146"/>
        <end position="241"/>
    </location>
</feature>
<dbReference type="EMBL" id="JAAMOB010000018">
    <property type="protein sequence ID" value="KAF4101667.1"/>
    <property type="molecule type" value="Genomic_DNA"/>
</dbReference>
<dbReference type="PANTHER" id="PTHR23277">
    <property type="entry name" value="NECTIN-RELATED"/>
    <property type="match status" value="1"/>
</dbReference>
<comment type="caution">
    <text evidence="20">The sequence shown here is derived from an EMBL/GenBank/DDBJ whole genome shotgun (WGS) entry which is preliminary data.</text>
</comment>
<keyword evidence="4" id="KW-1003">Cell membrane</keyword>
<dbReference type="Pfam" id="PF07686">
    <property type="entry name" value="V-set"/>
    <property type="match status" value="1"/>
</dbReference>
<dbReference type="Pfam" id="PF08205">
    <property type="entry name" value="C2-set_2"/>
    <property type="match status" value="1"/>
</dbReference>
<dbReference type="Proteomes" id="UP000579812">
    <property type="component" value="Unassembled WGS sequence"/>
</dbReference>
<feature type="chain" id="PRO_5029446418" description="Ig-like domain-containing protein" evidence="18">
    <location>
        <begin position="23"/>
        <end position="526"/>
    </location>
</feature>
<gene>
    <name evidence="20" type="ORF">G5714_018099</name>
</gene>
<accession>A0A7J6C307</accession>
<protein>
    <recommendedName>
        <fullName evidence="19">Ig-like domain-containing protein</fullName>
    </recommendedName>
</protein>
<evidence type="ECO:0000256" key="8">
    <source>
        <dbReference type="ARBA" id="ARBA00022889"/>
    </source>
</evidence>
<evidence type="ECO:0000256" key="15">
    <source>
        <dbReference type="ARBA" id="ARBA00062858"/>
    </source>
</evidence>
<dbReference type="FunFam" id="2.60.40.10:FF:000268">
    <property type="entry name" value="Nectin cell adhesion molecule 1"/>
    <property type="match status" value="1"/>
</dbReference>
<organism evidence="20 21">
    <name type="scientific">Onychostoma macrolepis</name>
    <dbReference type="NCBI Taxonomy" id="369639"/>
    <lineage>
        <taxon>Eukaryota</taxon>
        <taxon>Metazoa</taxon>
        <taxon>Chordata</taxon>
        <taxon>Craniata</taxon>
        <taxon>Vertebrata</taxon>
        <taxon>Euteleostomi</taxon>
        <taxon>Actinopterygii</taxon>
        <taxon>Neopterygii</taxon>
        <taxon>Teleostei</taxon>
        <taxon>Ostariophysi</taxon>
        <taxon>Cypriniformes</taxon>
        <taxon>Cyprinidae</taxon>
        <taxon>Acrossocheilinae</taxon>
        <taxon>Onychostoma</taxon>
    </lineage>
</organism>
<evidence type="ECO:0000256" key="10">
    <source>
        <dbReference type="ARBA" id="ARBA00022989"/>
    </source>
</evidence>
<dbReference type="SUPFAM" id="SSF48726">
    <property type="entry name" value="Immunoglobulin"/>
    <property type="match status" value="3"/>
</dbReference>
<dbReference type="PANTHER" id="PTHR23277:SF69">
    <property type="entry name" value="NECTIN-1"/>
    <property type="match status" value="1"/>
</dbReference>
<dbReference type="SMART" id="SM00409">
    <property type="entry name" value="IG"/>
    <property type="match status" value="2"/>
</dbReference>
<evidence type="ECO:0000256" key="3">
    <source>
        <dbReference type="ARBA" id="ARBA00007810"/>
    </source>
</evidence>
<keyword evidence="10 17" id="KW-1133">Transmembrane helix</keyword>
<evidence type="ECO:0000256" key="5">
    <source>
        <dbReference type="ARBA" id="ARBA00022692"/>
    </source>
</evidence>
<feature type="region of interest" description="Disordered" evidence="16">
    <location>
        <begin position="469"/>
        <end position="526"/>
    </location>
</feature>
<dbReference type="InterPro" id="IPR013106">
    <property type="entry name" value="Ig_V-set"/>
</dbReference>
<comment type="subunit">
    <text evidence="15">Cis- and trans-homodimer. Can form trans-heterodimers.</text>
</comment>
<comment type="similarity">
    <text evidence="3">Belongs to the nectin family.</text>
</comment>
<dbReference type="InterPro" id="IPR007110">
    <property type="entry name" value="Ig-like_dom"/>
</dbReference>
<dbReference type="Gene3D" id="2.60.40.10">
    <property type="entry name" value="Immunoglobulins"/>
    <property type="match status" value="3"/>
</dbReference>
<keyword evidence="6 18" id="KW-0732">Signal</keyword>
<evidence type="ECO:0000256" key="1">
    <source>
        <dbReference type="ARBA" id="ARBA00004251"/>
    </source>
</evidence>
<keyword evidence="9" id="KW-0965">Cell junction</keyword>
<dbReference type="FunFam" id="2.60.40.10:FF:000427">
    <property type="entry name" value="Nectin cell adhesion molecule 1"/>
    <property type="match status" value="1"/>
</dbReference>
<evidence type="ECO:0000256" key="2">
    <source>
        <dbReference type="ARBA" id="ARBA00004536"/>
    </source>
</evidence>
<evidence type="ECO:0000256" key="14">
    <source>
        <dbReference type="ARBA" id="ARBA00058274"/>
    </source>
</evidence>
<evidence type="ECO:0000256" key="4">
    <source>
        <dbReference type="ARBA" id="ARBA00022475"/>
    </source>
</evidence>
<sequence>MAILATFWIVLLVALNAPAGNGQSVQTDPSKSGFVGDTVELRCVFINGKPPVKISQVTWQKLINGTKQNVATANPALGVSVLPPFKDRVSFKHPAVRQRTPSSLEDTTIVFSNLRLSDEAAYICEYTTFPAGNRENMVNLTVFARPVTKMTLTSPTIVARTPKRKMPVATCMSANGKPPSVIKWDTTLKGEATFQETRNPNGTVTVRSNYIVLPSRETHRQKLTCIVTYRAERFTDSVILNVQYEPEVKIEGFDGNWYLNRQDVKLTCNADANPAVTVYQWKLLNGSLPNNIEIKNNTLFFKGPVTYEFGGTYVCDATNSIGTRSGLVEVNVTEKPMPQGPPGGIFGILGVVVVAGLIVGVVATICMVYRRGQKPRTETDNDLTDLPPAHKPAPPPPKKKSSDMKGGLTSDEIQVVHLDKEDEIQKIPLQPPYYDMAQSESTAFTDKPNSGNEELPNPAEYVSCHHPGKQEQFIEPPPPSAYPPVTFLPQNPYTHRPTNTPMYTFQPNAAPPAPRPPFNYPKEQSV</sequence>
<feature type="domain" description="Ig-like" evidence="19">
    <location>
        <begin position="246"/>
        <end position="333"/>
    </location>
</feature>
<evidence type="ECO:0000256" key="18">
    <source>
        <dbReference type="SAM" id="SignalP"/>
    </source>
</evidence>
<feature type="transmembrane region" description="Helical" evidence="17">
    <location>
        <begin position="345"/>
        <end position="369"/>
    </location>
</feature>
<dbReference type="GO" id="GO:0007156">
    <property type="term" value="P:homophilic cell adhesion via plasma membrane adhesion molecules"/>
    <property type="evidence" value="ECO:0007669"/>
    <property type="project" value="TreeGrafter"/>
</dbReference>
<dbReference type="GO" id="GO:0005912">
    <property type="term" value="C:adherens junction"/>
    <property type="evidence" value="ECO:0007669"/>
    <property type="project" value="UniProtKB-SubCell"/>
</dbReference>
<feature type="signal peptide" evidence="18">
    <location>
        <begin position="1"/>
        <end position="22"/>
    </location>
</feature>
<keyword evidence="5 17" id="KW-0812">Transmembrane</keyword>
<feature type="compositionally biased region" description="Polar residues" evidence="16">
    <location>
        <begin position="488"/>
        <end position="506"/>
    </location>
</feature>
<proteinExistence type="inferred from homology"/>
<dbReference type="FunFam" id="2.60.40.10:FF:000304">
    <property type="entry name" value="Nectin cell adhesion molecule 1"/>
    <property type="match status" value="1"/>
</dbReference>
<evidence type="ECO:0000256" key="16">
    <source>
        <dbReference type="SAM" id="MobiDB-lite"/>
    </source>
</evidence>
<keyword evidence="12" id="KW-1015">Disulfide bond</keyword>
<evidence type="ECO:0000256" key="7">
    <source>
        <dbReference type="ARBA" id="ARBA00022737"/>
    </source>
</evidence>
<evidence type="ECO:0000313" key="20">
    <source>
        <dbReference type="EMBL" id="KAF4101667.1"/>
    </source>
</evidence>
<dbReference type="InterPro" id="IPR051427">
    <property type="entry name" value="Nectin/Nectin-like"/>
</dbReference>
<keyword evidence="11 17" id="KW-0472">Membrane</keyword>
<evidence type="ECO:0000259" key="19">
    <source>
        <dbReference type="PROSITE" id="PS50835"/>
    </source>
</evidence>
<evidence type="ECO:0000313" key="21">
    <source>
        <dbReference type="Proteomes" id="UP000579812"/>
    </source>
</evidence>
<dbReference type="GO" id="GO:0007157">
    <property type="term" value="P:heterophilic cell-cell adhesion via plasma membrane cell adhesion molecules"/>
    <property type="evidence" value="ECO:0007669"/>
    <property type="project" value="TreeGrafter"/>
</dbReference>
<dbReference type="SMART" id="SM00408">
    <property type="entry name" value="IGc2"/>
    <property type="match status" value="2"/>
</dbReference>
<keyword evidence="13" id="KW-0325">Glycoprotein</keyword>
<dbReference type="GO" id="GO:0005886">
    <property type="term" value="C:plasma membrane"/>
    <property type="evidence" value="ECO:0007669"/>
    <property type="project" value="UniProtKB-SubCell"/>
</dbReference>
<dbReference type="InterPro" id="IPR003598">
    <property type="entry name" value="Ig_sub2"/>
</dbReference>
<evidence type="ECO:0000256" key="9">
    <source>
        <dbReference type="ARBA" id="ARBA00022949"/>
    </source>
</evidence>
<feature type="region of interest" description="Disordered" evidence="16">
    <location>
        <begin position="375"/>
        <end position="407"/>
    </location>
</feature>